<dbReference type="Pfam" id="PF00724">
    <property type="entry name" value="Oxidored_FMN"/>
    <property type="match status" value="1"/>
</dbReference>
<feature type="domain" description="NADH:flavin oxidoreductase/NADH oxidase N-terminal" evidence="1">
    <location>
        <begin position="6"/>
        <end position="347"/>
    </location>
</feature>
<dbReference type="CDD" id="cd04747">
    <property type="entry name" value="OYE_like_5_FMN"/>
    <property type="match status" value="1"/>
</dbReference>
<evidence type="ECO:0000313" key="3">
    <source>
        <dbReference type="Proteomes" id="UP000218767"/>
    </source>
</evidence>
<gene>
    <name evidence="2" type="ORF">COB20_15150</name>
</gene>
<dbReference type="GO" id="GO:0005829">
    <property type="term" value="C:cytosol"/>
    <property type="evidence" value="ECO:0007669"/>
    <property type="project" value="TreeGrafter"/>
</dbReference>
<dbReference type="InterPro" id="IPR013785">
    <property type="entry name" value="Aldolase_TIM"/>
</dbReference>
<accession>A0A2A4WW39</accession>
<evidence type="ECO:0000259" key="1">
    <source>
        <dbReference type="Pfam" id="PF00724"/>
    </source>
</evidence>
<dbReference type="InterPro" id="IPR001155">
    <property type="entry name" value="OxRdtase_FMN_N"/>
</dbReference>
<dbReference type="AlphaFoldDB" id="A0A2A4WW39"/>
<dbReference type="Gene3D" id="3.20.20.70">
    <property type="entry name" value="Aldolase class I"/>
    <property type="match status" value="1"/>
</dbReference>
<dbReference type="EMBL" id="NVUL01000103">
    <property type="protein sequence ID" value="PCI74444.1"/>
    <property type="molecule type" value="Genomic_DNA"/>
</dbReference>
<evidence type="ECO:0000313" key="2">
    <source>
        <dbReference type="EMBL" id="PCI74444.1"/>
    </source>
</evidence>
<comment type="caution">
    <text evidence="2">The sequence shown here is derived from an EMBL/GenBank/DDBJ whole genome shotgun (WGS) entry which is preliminary data.</text>
</comment>
<name>A0A2A4WW39_9GAMM</name>
<dbReference type="PANTHER" id="PTHR22893">
    <property type="entry name" value="NADH OXIDOREDUCTASE-RELATED"/>
    <property type="match status" value="1"/>
</dbReference>
<organism evidence="2 3">
    <name type="scientific">SAR86 cluster bacterium</name>
    <dbReference type="NCBI Taxonomy" id="2030880"/>
    <lineage>
        <taxon>Bacteria</taxon>
        <taxon>Pseudomonadati</taxon>
        <taxon>Pseudomonadota</taxon>
        <taxon>Gammaproteobacteria</taxon>
        <taxon>SAR86 cluster</taxon>
    </lineage>
</organism>
<reference evidence="3" key="1">
    <citation type="submission" date="2017-08" db="EMBL/GenBank/DDBJ databases">
        <title>A dynamic microbial community with high functional redundancy inhabits the cold, oxic subseafloor aquifer.</title>
        <authorList>
            <person name="Tully B.J."/>
            <person name="Wheat C.G."/>
            <person name="Glazer B.T."/>
            <person name="Huber J.A."/>
        </authorList>
    </citation>
    <scope>NUCLEOTIDE SEQUENCE [LARGE SCALE GENOMIC DNA]</scope>
</reference>
<dbReference type="PANTHER" id="PTHR22893:SF55">
    <property type="entry name" value="OXIDOREDUCTASE-RELATED"/>
    <property type="match status" value="1"/>
</dbReference>
<dbReference type="InterPro" id="IPR045247">
    <property type="entry name" value="Oye-like"/>
</dbReference>
<dbReference type="GO" id="GO:0010181">
    <property type="term" value="F:FMN binding"/>
    <property type="evidence" value="ECO:0007669"/>
    <property type="project" value="InterPro"/>
</dbReference>
<dbReference type="GO" id="GO:0016491">
    <property type="term" value="F:oxidoreductase activity"/>
    <property type="evidence" value="ECO:0007669"/>
    <property type="project" value="InterPro"/>
</dbReference>
<protein>
    <submittedName>
        <fullName evidence="2">12-oxophytodienoate reductase</fullName>
    </submittedName>
</protein>
<proteinExistence type="predicted"/>
<sequence length="364" mass="40335">MNSDVLFKPFSHPKLHLPNRIVMAPMTRQFSPNGIPDENVEKYYRRRAEGNVGLIITEGTTVNHKAASSAVQIPCFHGEALEGWEKVVKSVHDVGGKIAPQLWHVGGIRKPGEGPHPDYPSATPSGLLGPDKKVLEPLSTADIDELIAAYAQAAADAVRIGFDAIELHGAHGYLIDNFFWEGTNQRDDKYGGSLQSRTRFAVEIMQAIRGEIGDDFPLILRFSQWKQQDFESKLAQTPDELDQFLTPLSDAGVDIFHCSTRRFWEPEFEGSSLNLAGWVKQITGKPTISVGSVSLSEEFVATYRDGSAEVAGIDELLSRMEADEFDLIAVGRALLANPDWADKVRNNDMDSIKTFRKEQLTELV</sequence>
<dbReference type="SUPFAM" id="SSF51395">
    <property type="entry name" value="FMN-linked oxidoreductases"/>
    <property type="match status" value="1"/>
</dbReference>
<dbReference type="Proteomes" id="UP000218767">
    <property type="component" value="Unassembled WGS sequence"/>
</dbReference>
<dbReference type="FunFam" id="3.20.20.70:FF:000262">
    <property type="entry name" value="NADH:flavin oxidoreductase"/>
    <property type="match status" value="1"/>
</dbReference>